<dbReference type="GO" id="GO:0003968">
    <property type="term" value="F:RNA-directed RNA polymerase activity"/>
    <property type="evidence" value="ECO:0007669"/>
    <property type="project" value="InterPro"/>
</dbReference>
<dbReference type="EMBL" id="KI394979">
    <property type="protein sequence ID" value="ERM99849.1"/>
    <property type="molecule type" value="Genomic_DNA"/>
</dbReference>
<sequence>MVRYYAPSGDMQEIDGWTRPFYTLEGHQESILEYDKPLLPESTDLFWVEAKARVARESNNYPKVNSLTFENRFDDVSFESSSAAGYGYVGRKGEGDNFKRAKRIANASIRLFNEDIIDQGIAKAKEPLA</sequence>
<organism evidence="2 3">
    <name type="scientific">Amborella trichopoda</name>
    <dbReference type="NCBI Taxonomy" id="13333"/>
    <lineage>
        <taxon>Eukaryota</taxon>
        <taxon>Viridiplantae</taxon>
        <taxon>Streptophyta</taxon>
        <taxon>Embryophyta</taxon>
        <taxon>Tracheophyta</taxon>
        <taxon>Spermatophyta</taxon>
        <taxon>Magnoliopsida</taxon>
        <taxon>Amborellales</taxon>
        <taxon>Amborellaceae</taxon>
        <taxon>Amborella</taxon>
    </lineage>
</organism>
<feature type="domain" description="RNA-directed RNA polymerase C-terminal" evidence="1">
    <location>
        <begin position="12"/>
        <end position="96"/>
    </location>
</feature>
<dbReference type="GO" id="GO:0006351">
    <property type="term" value="P:DNA-templated transcription"/>
    <property type="evidence" value="ECO:0007669"/>
    <property type="project" value="InterPro"/>
</dbReference>
<dbReference type="HOGENOM" id="CLU_1951692_0_0_1"/>
<protein>
    <recommendedName>
        <fullName evidence="1">RNA-directed RNA polymerase C-terminal domain-containing protein</fullName>
    </recommendedName>
</protein>
<evidence type="ECO:0000313" key="3">
    <source>
        <dbReference type="Proteomes" id="UP000017836"/>
    </source>
</evidence>
<proteinExistence type="predicted"/>
<dbReference type="Proteomes" id="UP000017836">
    <property type="component" value="Unassembled WGS sequence"/>
</dbReference>
<evidence type="ECO:0000259" key="1">
    <source>
        <dbReference type="Pfam" id="PF00680"/>
    </source>
</evidence>
<reference evidence="3" key="1">
    <citation type="journal article" date="2013" name="Science">
        <title>The Amborella genome and the evolution of flowering plants.</title>
        <authorList>
            <consortium name="Amborella Genome Project"/>
        </authorList>
    </citation>
    <scope>NUCLEOTIDE SEQUENCE [LARGE SCALE GENOMIC DNA]</scope>
</reference>
<dbReference type="GO" id="GO:0003723">
    <property type="term" value="F:RNA binding"/>
    <property type="evidence" value="ECO:0007669"/>
    <property type="project" value="InterPro"/>
</dbReference>
<accession>W1NYT3</accession>
<keyword evidence="3" id="KW-1185">Reference proteome</keyword>
<dbReference type="InterPro" id="IPR001205">
    <property type="entry name" value="RNA-dir_pol_C"/>
</dbReference>
<dbReference type="Pfam" id="PF00680">
    <property type="entry name" value="RdRP_1"/>
    <property type="match status" value="1"/>
</dbReference>
<evidence type="ECO:0000313" key="2">
    <source>
        <dbReference type="EMBL" id="ERM99849.1"/>
    </source>
</evidence>
<dbReference type="Gramene" id="ERM99849">
    <property type="protein sequence ID" value="ERM99849"/>
    <property type="gene ID" value="AMTR_s00098p00121330"/>
</dbReference>
<dbReference type="AlphaFoldDB" id="W1NYT3"/>
<name>W1NYT3_AMBTC</name>
<gene>
    <name evidence="2" type="ORF">AMTR_s00098p00121330</name>
</gene>